<evidence type="ECO:0000256" key="3">
    <source>
        <dbReference type="ARBA" id="ARBA00022801"/>
    </source>
</evidence>
<dbReference type="NCBIfam" id="TIGR00079">
    <property type="entry name" value="pept_deformyl"/>
    <property type="match status" value="1"/>
</dbReference>
<protein>
    <recommendedName>
        <fullName evidence="6">Peptide deformylase</fullName>
        <shortName evidence="6">PDF</shortName>
        <ecNumber evidence="6">3.5.1.88</ecNumber>
    </recommendedName>
    <alternativeName>
        <fullName evidence="6">Polypeptide deformylase</fullName>
    </alternativeName>
</protein>
<dbReference type="OrthoDB" id="9804313at2"/>
<dbReference type="SUPFAM" id="SSF56420">
    <property type="entry name" value="Peptide deformylase"/>
    <property type="match status" value="1"/>
</dbReference>
<evidence type="ECO:0000313" key="8">
    <source>
        <dbReference type="Proteomes" id="UP000462152"/>
    </source>
</evidence>
<dbReference type="PANTHER" id="PTHR10458:SF2">
    <property type="entry name" value="PEPTIDE DEFORMYLASE, MITOCHONDRIAL"/>
    <property type="match status" value="1"/>
</dbReference>
<keyword evidence="5 6" id="KW-0408">Iron</keyword>
<evidence type="ECO:0000256" key="4">
    <source>
        <dbReference type="ARBA" id="ARBA00022917"/>
    </source>
</evidence>
<sequence>MTVLSVRTIGDPVLRTVCEPVTEFDADLSRLIDDMVETMFDIDGVGLAGPQVGVSLRLFTYGIDGPDGEVGHVINPVLEIGEEPQEGGEGCLSVPGLSGETPRRNWARVTGVDRDNRPVEVEAEGLLARCLQHETDHLDGRLYIDRMVGEERKKAMRAIRAADYNDVSAGVQRQRAGNVSSGFGAGASFGRTAGSAPGAAFGGGAR</sequence>
<comment type="cofactor">
    <cofactor evidence="6">
        <name>Fe(2+)</name>
        <dbReference type="ChEBI" id="CHEBI:29033"/>
    </cofactor>
    <text evidence="6">Binds 1 Fe(2+) ion.</text>
</comment>
<reference evidence="7 8" key="1">
    <citation type="submission" date="2019-12" db="EMBL/GenBank/DDBJ databases">
        <authorList>
            <person name="Li J."/>
            <person name="Shi Y."/>
            <person name="Xu G."/>
            <person name="Xiao D."/>
            <person name="Ran X."/>
        </authorList>
    </citation>
    <scope>NUCLEOTIDE SEQUENCE [LARGE SCALE GENOMIC DNA]</scope>
    <source>
        <strain evidence="7 8">JCM 15915</strain>
    </source>
</reference>
<dbReference type="GO" id="GO:0006412">
    <property type="term" value="P:translation"/>
    <property type="evidence" value="ECO:0007669"/>
    <property type="project" value="UniProtKB-UniRule"/>
</dbReference>
<comment type="function">
    <text evidence="6">Removes the formyl group from the N-terminal Met of newly synthesized proteins. Requires at least a dipeptide for an efficient rate of reaction. N-terminal L-methionine is a prerequisite for activity but the enzyme has broad specificity at other positions.</text>
</comment>
<keyword evidence="2 6" id="KW-0479">Metal-binding</keyword>
<comment type="caution">
    <text evidence="7">The sequence shown here is derived from an EMBL/GenBank/DDBJ whole genome shotgun (WGS) entry which is preliminary data.</text>
</comment>
<proteinExistence type="inferred from homology"/>
<dbReference type="NCBIfam" id="NF001159">
    <property type="entry name" value="PRK00150.1-3"/>
    <property type="match status" value="1"/>
</dbReference>
<dbReference type="Pfam" id="PF01327">
    <property type="entry name" value="Pep_deformylase"/>
    <property type="match status" value="1"/>
</dbReference>
<evidence type="ECO:0000256" key="6">
    <source>
        <dbReference type="HAMAP-Rule" id="MF_00163"/>
    </source>
</evidence>
<keyword evidence="8" id="KW-1185">Reference proteome</keyword>
<dbReference type="CDD" id="cd00487">
    <property type="entry name" value="Pep_deformylase"/>
    <property type="match status" value="1"/>
</dbReference>
<keyword evidence="4 6" id="KW-0648">Protein biosynthesis</keyword>
<accession>A0A7K1LIE8</accession>
<name>A0A7K1LIE8_9MICC</name>
<comment type="similarity">
    <text evidence="1 6">Belongs to the polypeptide deformylase family.</text>
</comment>
<dbReference type="GO" id="GO:0046872">
    <property type="term" value="F:metal ion binding"/>
    <property type="evidence" value="ECO:0007669"/>
    <property type="project" value="UniProtKB-KW"/>
</dbReference>
<evidence type="ECO:0000256" key="5">
    <source>
        <dbReference type="ARBA" id="ARBA00023004"/>
    </source>
</evidence>
<feature type="binding site" evidence="6">
    <location>
        <position position="91"/>
    </location>
    <ligand>
        <name>Fe cation</name>
        <dbReference type="ChEBI" id="CHEBI:24875"/>
    </ligand>
</feature>
<dbReference type="Gene3D" id="3.90.45.10">
    <property type="entry name" value="Peptide deformylase"/>
    <property type="match status" value="1"/>
</dbReference>
<dbReference type="InterPro" id="IPR023635">
    <property type="entry name" value="Peptide_deformylase"/>
</dbReference>
<comment type="catalytic activity">
    <reaction evidence="6">
        <text>N-terminal N-formyl-L-methionyl-[peptide] + H2O = N-terminal L-methionyl-[peptide] + formate</text>
        <dbReference type="Rhea" id="RHEA:24420"/>
        <dbReference type="Rhea" id="RHEA-COMP:10639"/>
        <dbReference type="Rhea" id="RHEA-COMP:10640"/>
        <dbReference type="ChEBI" id="CHEBI:15377"/>
        <dbReference type="ChEBI" id="CHEBI:15740"/>
        <dbReference type="ChEBI" id="CHEBI:49298"/>
        <dbReference type="ChEBI" id="CHEBI:64731"/>
        <dbReference type="EC" id="3.5.1.88"/>
    </reaction>
</comment>
<keyword evidence="3 6" id="KW-0378">Hydrolase</keyword>
<dbReference type="EC" id="3.5.1.88" evidence="6"/>
<organism evidence="7 8">
    <name type="scientific">Rothia koreensis</name>
    <dbReference type="NCBI Taxonomy" id="592378"/>
    <lineage>
        <taxon>Bacteria</taxon>
        <taxon>Bacillati</taxon>
        <taxon>Actinomycetota</taxon>
        <taxon>Actinomycetes</taxon>
        <taxon>Micrococcales</taxon>
        <taxon>Micrococcaceae</taxon>
        <taxon>Rothia</taxon>
    </lineage>
</organism>
<dbReference type="PANTHER" id="PTHR10458">
    <property type="entry name" value="PEPTIDE DEFORMYLASE"/>
    <property type="match status" value="1"/>
</dbReference>
<dbReference type="GO" id="GO:0042586">
    <property type="term" value="F:peptide deformylase activity"/>
    <property type="evidence" value="ECO:0007669"/>
    <property type="project" value="UniProtKB-UniRule"/>
</dbReference>
<gene>
    <name evidence="6 7" type="primary">def</name>
    <name evidence="7" type="ORF">GMA10_05730</name>
</gene>
<dbReference type="AlphaFoldDB" id="A0A7K1LIE8"/>
<feature type="active site" evidence="6">
    <location>
        <position position="134"/>
    </location>
</feature>
<feature type="binding site" evidence="6">
    <location>
        <position position="133"/>
    </location>
    <ligand>
        <name>Fe cation</name>
        <dbReference type="ChEBI" id="CHEBI:24875"/>
    </ligand>
</feature>
<dbReference type="EMBL" id="WOGT01000002">
    <property type="protein sequence ID" value="MUN54712.1"/>
    <property type="molecule type" value="Genomic_DNA"/>
</dbReference>
<evidence type="ECO:0000256" key="1">
    <source>
        <dbReference type="ARBA" id="ARBA00010759"/>
    </source>
</evidence>
<dbReference type="Proteomes" id="UP000462152">
    <property type="component" value="Unassembled WGS sequence"/>
</dbReference>
<dbReference type="RefSeq" id="WP_129315785.1">
    <property type="nucleotide sequence ID" value="NZ_NOIQ01000012.1"/>
</dbReference>
<dbReference type="InterPro" id="IPR036821">
    <property type="entry name" value="Peptide_deformylase_sf"/>
</dbReference>
<evidence type="ECO:0000313" key="7">
    <source>
        <dbReference type="EMBL" id="MUN54712.1"/>
    </source>
</evidence>
<feature type="binding site" evidence="6">
    <location>
        <position position="137"/>
    </location>
    <ligand>
        <name>Fe cation</name>
        <dbReference type="ChEBI" id="CHEBI:24875"/>
    </ligand>
</feature>
<evidence type="ECO:0000256" key="2">
    <source>
        <dbReference type="ARBA" id="ARBA00022723"/>
    </source>
</evidence>
<dbReference type="HAMAP" id="MF_00163">
    <property type="entry name" value="Pep_deformylase"/>
    <property type="match status" value="1"/>
</dbReference>
<dbReference type="PRINTS" id="PR01576">
    <property type="entry name" value="PDEFORMYLASE"/>
</dbReference>